<sequence length="423" mass="46658">MTLKIFSSRVFFEYLKRVLVPTYQPLRQRNASVSVAGWRSARSYHNIGRPKYRGPGSAATIRVVDLRSDAFSRPGPAMRRAMLKAMFDEDLMREEETVDELQKTTADLFQMEAALFVPSGSMANLIAVMVHCRERGDMMIVGDQSHLHIFGQGGSAQLAGVHATTATTLPDGSFDLDQLDSKIRHGYPDPHYPRTRLICVENTHNIKGGRVLPLTFLQEVRALADRSGLSVHMDGARVMNAAVAQRVPPSTILQHTHTVSVCLSKGLGAPVGAVLAGPRDFISQAARCRKALGGMIWKTSVLAAAGKLALLEMVDRLEEDHRNAKTFAQALLDCDPPLFAVDTVETNILRFHLKEPSLSPAEFCDRMGQVWEGEEAALGHGIRVLMFPFFGNSVRAVWHLGISPEDTQLAVQKMQFVASQFLN</sequence>
<reference evidence="7" key="2">
    <citation type="submission" date="2025-08" db="UniProtKB">
        <authorList>
            <consortium name="Ensembl"/>
        </authorList>
    </citation>
    <scope>IDENTIFICATION</scope>
</reference>
<organism evidence="7 8">
    <name type="scientific">Gasterosteus aculeatus aculeatus</name>
    <name type="common">three-spined stickleback</name>
    <dbReference type="NCBI Taxonomy" id="481459"/>
    <lineage>
        <taxon>Eukaryota</taxon>
        <taxon>Metazoa</taxon>
        <taxon>Chordata</taxon>
        <taxon>Craniata</taxon>
        <taxon>Vertebrata</taxon>
        <taxon>Euteleostomi</taxon>
        <taxon>Actinopterygii</taxon>
        <taxon>Neopterygii</taxon>
        <taxon>Teleostei</taxon>
        <taxon>Neoteleostei</taxon>
        <taxon>Acanthomorphata</taxon>
        <taxon>Eupercaria</taxon>
        <taxon>Perciformes</taxon>
        <taxon>Cottioidei</taxon>
        <taxon>Gasterosteales</taxon>
        <taxon>Gasterosteidae</taxon>
        <taxon>Gasterosteus</taxon>
    </lineage>
</organism>
<dbReference type="GeneID" id="120819529"/>
<dbReference type="PIRSF" id="PIRSF017617">
    <property type="entry name" value="Thr_aldolase"/>
    <property type="match status" value="1"/>
</dbReference>
<dbReference type="GO" id="GO:0008732">
    <property type="term" value="F:L-allo-threonine aldolase activity"/>
    <property type="evidence" value="ECO:0007669"/>
    <property type="project" value="TreeGrafter"/>
</dbReference>
<accession>A0AAQ4R4W3</accession>
<name>A0AAQ4R4W3_GASAC</name>
<evidence type="ECO:0000256" key="2">
    <source>
        <dbReference type="ARBA" id="ARBA00006966"/>
    </source>
</evidence>
<evidence type="ECO:0000256" key="1">
    <source>
        <dbReference type="ARBA" id="ARBA00001933"/>
    </source>
</evidence>
<proteinExistence type="inferred from homology"/>
<comment type="cofactor">
    <cofactor evidence="1">
        <name>pyridoxal 5'-phosphate</name>
        <dbReference type="ChEBI" id="CHEBI:597326"/>
    </cofactor>
</comment>
<dbReference type="KEGG" id="gat:120819529"/>
<protein>
    <submittedName>
        <fullName evidence="7">Threonine aldolase 1</fullName>
    </submittedName>
</protein>
<dbReference type="Proteomes" id="UP000007635">
    <property type="component" value="Chromosome V"/>
</dbReference>
<dbReference type="PANTHER" id="PTHR48097:SF9">
    <property type="entry name" value="L-THREONINE ALDOLASE"/>
    <property type="match status" value="1"/>
</dbReference>
<evidence type="ECO:0000313" key="8">
    <source>
        <dbReference type="Proteomes" id="UP000007635"/>
    </source>
</evidence>
<keyword evidence="8" id="KW-1185">Reference proteome</keyword>
<reference evidence="7" key="3">
    <citation type="submission" date="2025-09" db="UniProtKB">
        <authorList>
            <consortium name="Ensembl"/>
        </authorList>
    </citation>
    <scope>IDENTIFICATION</scope>
</reference>
<evidence type="ECO:0000313" key="7">
    <source>
        <dbReference type="Ensembl" id="ENSGACP00000058615.1"/>
    </source>
</evidence>
<dbReference type="PANTHER" id="PTHR48097">
    <property type="entry name" value="L-THREONINE ALDOLASE-RELATED"/>
    <property type="match status" value="1"/>
</dbReference>
<dbReference type="GO" id="GO:0006567">
    <property type="term" value="P:L-threonine catabolic process"/>
    <property type="evidence" value="ECO:0007669"/>
    <property type="project" value="TreeGrafter"/>
</dbReference>
<dbReference type="GO" id="GO:0006545">
    <property type="term" value="P:glycine biosynthetic process"/>
    <property type="evidence" value="ECO:0007669"/>
    <property type="project" value="TreeGrafter"/>
</dbReference>
<dbReference type="GO" id="GO:0005829">
    <property type="term" value="C:cytosol"/>
    <property type="evidence" value="ECO:0007669"/>
    <property type="project" value="TreeGrafter"/>
</dbReference>
<evidence type="ECO:0000259" key="6">
    <source>
        <dbReference type="Pfam" id="PF01212"/>
    </source>
</evidence>
<dbReference type="InterPro" id="IPR015422">
    <property type="entry name" value="PyrdxlP-dep_Trfase_small"/>
</dbReference>
<dbReference type="InterPro" id="IPR001597">
    <property type="entry name" value="ArAA_b-elim_lyase/Thr_aldolase"/>
</dbReference>
<evidence type="ECO:0000256" key="4">
    <source>
        <dbReference type="ARBA" id="ARBA00023239"/>
    </source>
</evidence>
<dbReference type="InterPro" id="IPR015421">
    <property type="entry name" value="PyrdxlP-dep_Trfase_major"/>
</dbReference>
<dbReference type="SUPFAM" id="SSF53383">
    <property type="entry name" value="PLP-dependent transferases"/>
    <property type="match status" value="1"/>
</dbReference>
<evidence type="ECO:0000256" key="3">
    <source>
        <dbReference type="ARBA" id="ARBA00022898"/>
    </source>
</evidence>
<dbReference type="FunFam" id="3.90.1150.10:FF:000041">
    <property type="entry name" value="Low-specificity L-threonine aldolase"/>
    <property type="match status" value="1"/>
</dbReference>
<dbReference type="Pfam" id="PF01212">
    <property type="entry name" value="Beta_elim_lyase"/>
    <property type="match status" value="1"/>
</dbReference>
<comment type="similarity">
    <text evidence="2">Belongs to the threonine aldolase family.</text>
</comment>
<reference evidence="7 8" key="1">
    <citation type="journal article" date="2021" name="G3 (Bethesda)">
        <title>Improved contiguity of the threespine stickleback genome using long-read sequencing.</title>
        <authorList>
            <person name="Nath S."/>
            <person name="Shaw D.E."/>
            <person name="White M.A."/>
        </authorList>
    </citation>
    <scope>NUCLEOTIDE SEQUENCE [LARGE SCALE GENOMIC DNA]</scope>
    <source>
        <strain evidence="7 8">Lake Benthic</strain>
    </source>
</reference>
<dbReference type="Gene3D" id="3.40.640.10">
    <property type="entry name" value="Type I PLP-dependent aspartate aminotransferase-like (Major domain)"/>
    <property type="match status" value="1"/>
</dbReference>
<dbReference type="FunFam" id="3.40.640.10:FF:000030">
    <property type="entry name" value="Low-specificity L-threonine aldolase"/>
    <property type="match status" value="1"/>
</dbReference>
<keyword evidence="4" id="KW-0456">Lyase</keyword>
<dbReference type="InterPro" id="IPR015424">
    <property type="entry name" value="PyrdxlP-dep_Trfase"/>
</dbReference>
<dbReference type="Gene3D" id="3.90.1150.10">
    <property type="entry name" value="Aspartate Aminotransferase, domain 1"/>
    <property type="match status" value="1"/>
</dbReference>
<dbReference type="NCBIfam" id="NF041359">
    <property type="entry name" value="GntG_guanitoxin"/>
    <property type="match status" value="1"/>
</dbReference>
<evidence type="ECO:0000256" key="5">
    <source>
        <dbReference type="PIRSR" id="PIRSR017617-1"/>
    </source>
</evidence>
<feature type="domain" description="Aromatic amino acid beta-eliminating lyase/threonine aldolase" evidence="6">
    <location>
        <begin position="65"/>
        <end position="351"/>
    </location>
</feature>
<dbReference type="AlphaFoldDB" id="A0AAQ4R4W3"/>
<feature type="modified residue" description="N6-(pyridoxal phosphate)lysine" evidence="5">
    <location>
        <position position="265"/>
    </location>
</feature>
<dbReference type="GeneTree" id="ENSGT00390000014681"/>
<dbReference type="RefSeq" id="XP_040032953.1">
    <property type="nucleotide sequence ID" value="XM_040177019.1"/>
</dbReference>
<dbReference type="Ensembl" id="ENSGACT00000064118.1">
    <property type="protein sequence ID" value="ENSGACP00000058615.1"/>
    <property type="gene ID" value="ENSGACG00000036015.1"/>
</dbReference>
<dbReference type="InterPro" id="IPR023603">
    <property type="entry name" value="Low_specificity_L-TA-like"/>
</dbReference>
<keyword evidence="3" id="KW-0663">Pyridoxal phosphate</keyword>